<dbReference type="AlphaFoldDB" id="A0A151QMW0"/>
<keyword evidence="1" id="KW-0732">Signal</keyword>
<feature type="signal peptide" evidence="1">
    <location>
        <begin position="1"/>
        <end position="22"/>
    </location>
</feature>
<dbReference type="InterPro" id="IPR043128">
    <property type="entry name" value="Rev_trsase/Diguanyl_cyclase"/>
</dbReference>
<dbReference type="SUPFAM" id="SSF56672">
    <property type="entry name" value="DNA/RNA polymerases"/>
    <property type="match status" value="1"/>
</dbReference>
<dbReference type="InterPro" id="IPR000477">
    <property type="entry name" value="RT_dom"/>
</dbReference>
<dbReference type="Gene3D" id="2.40.70.10">
    <property type="entry name" value="Acid Proteases"/>
    <property type="match status" value="1"/>
</dbReference>
<name>A0A151QMW0_CAJCA</name>
<feature type="domain" description="Reverse transcriptase" evidence="2">
    <location>
        <begin position="380"/>
        <end position="477"/>
    </location>
</feature>
<dbReference type="Gramene" id="C.cajan_44765.t">
    <property type="protein sequence ID" value="C.cajan_44765.t.cds1"/>
    <property type="gene ID" value="C.cajan_44765"/>
</dbReference>
<dbReference type="InterPro" id="IPR043502">
    <property type="entry name" value="DNA/RNA_pol_sf"/>
</dbReference>
<dbReference type="EMBL" id="KQ485822">
    <property type="protein sequence ID" value="KYP31616.1"/>
    <property type="molecule type" value="Genomic_DNA"/>
</dbReference>
<evidence type="ECO:0000259" key="2">
    <source>
        <dbReference type="Pfam" id="PF00078"/>
    </source>
</evidence>
<dbReference type="InterPro" id="IPR021109">
    <property type="entry name" value="Peptidase_aspartic_dom_sf"/>
</dbReference>
<dbReference type="PANTHER" id="PTHR24559">
    <property type="entry name" value="TRANSPOSON TY3-I GAG-POL POLYPROTEIN"/>
    <property type="match status" value="1"/>
</dbReference>
<dbReference type="CDD" id="cd01647">
    <property type="entry name" value="RT_LTR"/>
    <property type="match status" value="1"/>
</dbReference>
<organism evidence="3 4">
    <name type="scientific">Cajanus cajan</name>
    <name type="common">Pigeon pea</name>
    <name type="synonym">Cajanus indicus</name>
    <dbReference type="NCBI Taxonomy" id="3821"/>
    <lineage>
        <taxon>Eukaryota</taxon>
        <taxon>Viridiplantae</taxon>
        <taxon>Streptophyta</taxon>
        <taxon>Embryophyta</taxon>
        <taxon>Tracheophyta</taxon>
        <taxon>Spermatophyta</taxon>
        <taxon>Magnoliopsida</taxon>
        <taxon>eudicotyledons</taxon>
        <taxon>Gunneridae</taxon>
        <taxon>Pentapetalae</taxon>
        <taxon>rosids</taxon>
        <taxon>fabids</taxon>
        <taxon>Fabales</taxon>
        <taxon>Fabaceae</taxon>
        <taxon>Papilionoideae</taxon>
        <taxon>50 kb inversion clade</taxon>
        <taxon>NPAAA clade</taxon>
        <taxon>indigoferoid/millettioid clade</taxon>
        <taxon>Phaseoleae</taxon>
        <taxon>Cajanus</taxon>
    </lineage>
</organism>
<dbReference type="Pfam" id="PF00078">
    <property type="entry name" value="RVT_1"/>
    <property type="match status" value="1"/>
</dbReference>
<feature type="chain" id="PRO_5007587435" evidence="1">
    <location>
        <begin position="23"/>
        <end position="481"/>
    </location>
</feature>
<protein>
    <submittedName>
        <fullName evidence="3">Transposon Ty3-G Gag-Pol polyprotein</fullName>
    </submittedName>
</protein>
<dbReference type="OMA" id="CIEYEFE"/>
<reference evidence="3" key="1">
    <citation type="journal article" date="2012" name="Nat. Biotechnol.">
        <title>Draft genome sequence of pigeonpea (Cajanus cajan), an orphan legume crop of resource-poor farmers.</title>
        <authorList>
            <person name="Varshney R.K."/>
            <person name="Chen W."/>
            <person name="Li Y."/>
            <person name="Bharti A.K."/>
            <person name="Saxena R.K."/>
            <person name="Schlueter J.A."/>
            <person name="Donoghue M.T."/>
            <person name="Azam S."/>
            <person name="Fan G."/>
            <person name="Whaley A.M."/>
            <person name="Farmer A.D."/>
            <person name="Sheridan J."/>
            <person name="Iwata A."/>
            <person name="Tuteja R."/>
            <person name="Penmetsa R.V."/>
            <person name="Wu W."/>
            <person name="Upadhyaya H.D."/>
            <person name="Yang S.P."/>
            <person name="Shah T."/>
            <person name="Saxena K.B."/>
            <person name="Michael T."/>
            <person name="McCombie W.R."/>
            <person name="Yang B."/>
            <person name="Zhang G."/>
            <person name="Yang H."/>
            <person name="Wang J."/>
            <person name="Spillane C."/>
            <person name="Cook D.R."/>
            <person name="May G.D."/>
            <person name="Xu X."/>
            <person name="Jackson S.A."/>
        </authorList>
    </citation>
    <scope>NUCLEOTIDE SEQUENCE [LARGE SCALE GENOMIC DNA]</scope>
</reference>
<dbReference type="Gene3D" id="3.30.70.270">
    <property type="match status" value="1"/>
</dbReference>
<dbReference type="Proteomes" id="UP000075243">
    <property type="component" value="Unassembled WGS sequence"/>
</dbReference>
<dbReference type="PANTHER" id="PTHR24559:SF449">
    <property type="entry name" value="RNA-DIRECTED DNA POLYMERASE"/>
    <property type="match status" value="1"/>
</dbReference>
<evidence type="ECO:0000313" key="3">
    <source>
        <dbReference type="EMBL" id="KYP31616.1"/>
    </source>
</evidence>
<proteinExistence type="predicted"/>
<dbReference type="InterPro" id="IPR053134">
    <property type="entry name" value="RNA-dir_DNA_polymerase"/>
</dbReference>
<gene>
    <name evidence="3" type="ORF">KK1_047970</name>
</gene>
<keyword evidence="4" id="KW-1185">Reference proteome</keyword>
<accession>A0A151QMW0</accession>
<evidence type="ECO:0000256" key="1">
    <source>
        <dbReference type="SAM" id="SignalP"/>
    </source>
</evidence>
<dbReference type="Gene3D" id="3.10.10.10">
    <property type="entry name" value="HIV Type 1 Reverse Transcriptase, subunit A, domain 1"/>
    <property type="match status" value="1"/>
</dbReference>
<sequence length="481" mass="54523">MLDLGASINVMLLSIFNSLSLGTLQPTGEVIQLANRSVTHPTGFIEDVLVRVGELIFRADFYVLDMEDGFSHGSVPIILGRPFLKIARTKIDVYAGTLSMEFGDIAVHFNILDAMKFPSEAHSVFRAELIDDILDEHIHDFDSSQAKKHSFSLDLYNYLPCIEYEFESEYQSECETDYEPSEFEFDTLSVVPHALDFIQSECTNHVAGSTKESDLQVEVQAAEPLLPSLVPSDVQPAPTPELKPLPENLKYAYLEDDEKLPVIISTSLDVVQEEKLLHVLKKHKKAIGWTLADIPRISPSTCMHRILLEDGAKPVRQPQRRLNPVILEVVKKEVTKLLQAGIIYPISDSQWVSPVQVGPKKTGLTIVKNERDELIPTRVQNSLRVCIDYWRLNQATRKDHFPLPFIDQMLEHLAGKSHYYFLDGFSSYFQIHIALEDQEKTTFSCPFGTFAYRRMPFGLCNAPSTFQRCMLSIFMIILKIA</sequence>
<dbReference type="CDD" id="cd00303">
    <property type="entry name" value="retropepsin_like"/>
    <property type="match status" value="1"/>
</dbReference>
<evidence type="ECO:0000313" key="4">
    <source>
        <dbReference type="Proteomes" id="UP000075243"/>
    </source>
</evidence>